<dbReference type="RefSeq" id="WP_181868324.1">
    <property type="nucleotide sequence ID" value="NZ_JACEQY010000083.1"/>
</dbReference>
<comment type="caution">
    <text evidence="11">The sequence shown here is derived from an EMBL/GenBank/DDBJ whole genome shotgun (WGS) entry which is preliminary data.</text>
</comment>
<evidence type="ECO:0000256" key="4">
    <source>
        <dbReference type="ARBA" id="ARBA00022679"/>
    </source>
</evidence>
<dbReference type="GO" id="GO:0005524">
    <property type="term" value="F:ATP binding"/>
    <property type="evidence" value="ECO:0007669"/>
    <property type="project" value="UniProtKB-KW"/>
</dbReference>
<feature type="domain" description="Histidine kinase/HSP90-like ATPase" evidence="10">
    <location>
        <begin position="339"/>
        <end position="429"/>
    </location>
</feature>
<comment type="catalytic activity">
    <reaction evidence="1">
        <text>ATP + protein L-histidine = ADP + protein N-phospho-L-histidine.</text>
        <dbReference type="EC" id="2.7.13.3"/>
    </reaction>
</comment>
<evidence type="ECO:0000256" key="6">
    <source>
        <dbReference type="ARBA" id="ARBA00022777"/>
    </source>
</evidence>
<name>A0A7W2D927_9ACTN</name>
<dbReference type="EMBL" id="JACEQY010000083">
    <property type="protein sequence ID" value="MBA4866991.1"/>
    <property type="molecule type" value="Genomic_DNA"/>
</dbReference>
<dbReference type="SMART" id="SM00387">
    <property type="entry name" value="HATPase_c"/>
    <property type="match status" value="1"/>
</dbReference>
<evidence type="ECO:0000256" key="2">
    <source>
        <dbReference type="ARBA" id="ARBA00012438"/>
    </source>
</evidence>
<dbReference type="Gene3D" id="3.30.565.10">
    <property type="entry name" value="Histidine kinase-like ATPase, C-terminal domain"/>
    <property type="match status" value="1"/>
</dbReference>
<dbReference type="Pfam" id="PF07730">
    <property type="entry name" value="HisKA_3"/>
    <property type="match status" value="1"/>
</dbReference>
<dbReference type="PANTHER" id="PTHR24421">
    <property type="entry name" value="NITRATE/NITRITE SENSOR PROTEIN NARX-RELATED"/>
    <property type="match status" value="1"/>
</dbReference>
<dbReference type="InterPro" id="IPR025828">
    <property type="entry name" value="Put_sensor_dom"/>
</dbReference>
<evidence type="ECO:0000256" key="3">
    <source>
        <dbReference type="ARBA" id="ARBA00022553"/>
    </source>
</evidence>
<dbReference type="InterPro" id="IPR003594">
    <property type="entry name" value="HATPase_dom"/>
</dbReference>
<accession>A0A7W2D927</accession>
<keyword evidence="5" id="KW-0547">Nucleotide-binding</keyword>
<evidence type="ECO:0000256" key="1">
    <source>
        <dbReference type="ARBA" id="ARBA00000085"/>
    </source>
</evidence>
<organism evidence="11 12">
    <name type="scientific">Streptomyces himalayensis subsp. aureolus</name>
    <dbReference type="NCBI Taxonomy" id="2758039"/>
    <lineage>
        <taxon>Bacteria</taxon>
        <taxon>Bacillati</taxon>
        <taxon>Actinomycetota</taxon>
        <taxon>Actinomycetes</taxon>
        <taxon>Kitasatosporales</taxon>
        <taxon>Streptomycetaceae</taxon>
        <taxon>Streptomyces</taxon>
        <taxon>Streptomyces himalayensis</taxon>
    </lineage>
</organism>
<feature type="transmembrane region" description="Helical" evidence="9">
    <location>
        <begin position="53"/>
        <end position="72"/>
    </location>
</feature>
<evidence type="ECO:0000256" key="7">
    <source>
        <dbReference type="ARBA" id="ARBA00022840"/>
    </source>
</evidence>
<dbReference type="Pfam" id="PF13796">
    <property type="entry name" value="Sensor"/>
    <property type="match status" value="1"/>
</dbReference>
<evidence type="ECO:0000313" key="12">
    <source>
        <dbReference type="Proteomes" id="UP000586976"/>
    </source>
</evidence>
<dbReference type="GO" id="GO:0046983">
    <property type="term" value="F:protein dimerization activity"/>
    <property type="evidence" value="ECO:0007669"/>
    <property type="project" value="InterPro"/>
</dbReference>
<keyword evidence="4" id="KW-0808">Transferase</keyword>
<gene>
    <name evidence="11" type="ORF">H1V43_38005</name>
</gene>
<keyword evidence="7" id="KW-0067">ATP-binding</keyword>
<dbReference type="InterPro" id="IPR011712">
    <property type="entry name" value="Sig_transdc_His_kin_sub3_dim/P"/>
</dbReference>
<evidence type="ECO:0000313" key="11">
    <source>
        <dbReference type="EMBL" id="MBA4866991.1"/>
    </source>
</evidence>
<keyword evidence="9" id="KW-0472">Membrane</keyword>
<dbReference type="CDD" id="cd16917">
    <property type="entry name" value="HATPase_UhpB-NarQ-NarX-like"/>
    <property type="match status" value="1"/>
</dbReference>
<feature type="transmembrane region" description="Helical" evidence="9">
    <location>
        <begin position="175"/>
        <end position="197"/>
    </location>
</feature>
<evidence type="ECO:0000256" key="8">
    <source>
        <dbReference type="ARBA" id="ARBA00023012"/>
    </source>
</evidence>
<dbReference type="Pfam" id="PF02518">
    <property type="entry name" value="HATPase_c"/>
    <property type="match status" value="1"/>
</dbReference>
<sequence>MPELRAARTVLTAPLTRRAWEEAAYCLLSFVPALVGFALIVVVAVALGSAFTLTVLGAVPGILFLVAGLALARGLGALQRQLARGLIGERVEEPPRFHSRGGLVARVEARLRDATAWRAVAYVLVKLPLATLGLYAVLWWVIGAINVTALVRWAAGQRDMALLHPLPGGGQPPVHSLGGAFAAAAVGCAILLVSPWLTRGVVAVDRRLVRALLGPGALAERLRDLEETRALAVDDAAQQLRRLERNLHDGAQVRLAALAMSLDMVREQLDDRDRPELHRLVETARDNAAETLTELRDLSRGLHPPALDGGLADALTTLAAKTALPVDVSVDVPNRPTPAIESLAYYCAAELLANVIKHSGARGCGIELSTGDGTLRLRVTDDGRGGAHIAEGGGLAGLVQRARTVDGELTVNSPHGGPTTVNVRLPLHA</sequence>
<dbReference type="GO" id="GO:0016020">
    <property type="term" value="C:membrane"/>
    <property type="evidence" value="ECO:0007669"/>
    <property type="project" value="InterPro"/>
</dbReference>
<feature type="transmembrane region" description="Helical" evidence="9">
    <location>
        <begin position="24"/>
        <end position="47"/>
    </location>
</feature>
<dbReference type="GO" id="GO:0000155">
    <property type="term" value="F:phosphorelay sensor kinase activity"/>
    <property type="evidence" value="ECO:0007669"/>
    <property type="project" value="InterPro"/>
</dbReference>
<evidence type="ECO:0000256" key="9">
    <source>
        <dbReference type="SAM" id="Phobius"/>
    </source>
</evidence>
<dbReference type="PANTHER" id="PTHR24421:SF10">
    <property type="entry name" value="NITRATE_NITRITE SENSOR PROTEIN NARQ"/>
    <property type="match status" value="1"/>
</dbReference>
<dbReference type="AlphaFoldDB" id="A0A7W2D927"/>
<keyword evidence="12" id="KW-1185">Reference proteome</keyword>
<keyword evidence="8" id="KW-0902">Two-component regulatory system</keyword>
<keyword evidence="9" id="KW-0812">Transmembrane</keyword>
<evidence type="ECO:0000256" key="5">
    <source>
        <dbReference type="ARBA" id="ARBA00022741"/>
    </source>
</evidence>
<dbReference type="SUPFAM" id="SSF55874">
    <property type="entry name" value="ATPase domain of HSP90 chaperone/DNA topoisomerase II/histidine kinase"/>
    <property type="match status" value="1"/>
</dbReference>
<proteinExistence type="predicted"/>
<dbReference type="InterPro" id="IPR050482">
    <property type="entry name" value="Sensor_HK_TwoCompSys"/>
</dbReference>
<dbReference type="Gene3D" id="1.20.5.1930">
    <property type="match status" value="1"/>
</dbReference>
<protein>
    <recommendedName>
        <fullName evidence="2">histidine kinase</fullName>
        <ecNumber evidence="2">2.7.13.3</ecNumber>
    </recommendedName>
</protein>
<evidence type="ECO:0000259" key="10">
    <source>
        <dbReference type="SMART" id="SM00387"/>
    </source>
</evidence>
<dbReference type="InterPro" id="IPR036890">
    <property type="entry name" value="HATPase_C_sf"/>
</dbReference>
<keyword evidence="9" id="KW-1133">Transmembrane helix</keyword>
<dbReference type="EC" id="2.7.13.3" evidence="2"/>
<reference evidence="11 12" key="1">
    <citation type="submission" date="2020-07" db="EMBL/GenBank/DDBJ databases">
        <title>Streptomyces isolated from Indian soil.</title>
        <authorList>
            <person name="Mandal S."/>
            <person name="Maiti P.K."/>
        </authorList>
    </citation>
    <scope>NUCLEOTIDE SEQUENCE [LARGE SCALE GENOMIC DNA]</scope>
    <source>
        <strain evidence="11 12">PSKA54</strain>
    </source>
</reference>
<keyword evidence="3" id="KW-0597">Phosphoprotein</keyword>
<dbReference type="Proteomes" id="UP000586976">
    <property type="component" value="Unassembled WGS sequence"/>
</dbReference>
<keyword evidence="6" id="KW-0418">Kinase</keyword>